<gene>
    <name evidence="5" type="ordered locus">Sgly_1981</name>
</gene>
<feature type="domain" description="4Fe-4S ferredoxin-type" evidence="4">
    <location>
        <begin position="335"/>
        <end position="366"/>
    </location>
</feature>
<dbReference type="Gene3D" id="3.30.70.20">
    <property type="match status" value="1"/>
</dbReference>
<dbReference type="GO" id="GO:0051536">
    <property type="term" value="F:iron-sulfur cluster binding"/>
    <property type="evidence" value="ECO:0007669"/>
    <property type="project" value="UniProtKB-KW"/>
</dbReference>
<accession>F0T1D5</accession>
<keyword evidence="1" id="KW-0479">Metal-binding</keyword>
<dbReference type="AlphaFoldDB" id="F0T1D5"/>
<dbReference type="Pfam" id="PF00248">
    <property type="entry name" value="Aldo_ket_red"/>
    <property type="match status" value="1"/>
</dbReference>
<reference evidence="6" key="2">
    <citation type="submission" date="2011-02" db="EMBL/GenBank/DDBJ databases">
        <title>The complete genome of Syntrophobotulus glycolicus DSM 8271.</title>
        <authorList>
            <person name="Lucas S."/>
            <person name="Copeland A."/>
            <person name="Lapidus A."/>
            <person name="Bruce D."/>
            <person name="Goodwin L."/>
            <person name="Pitluck S."/>
            <person name="Kyrpides N."/>
            <person name="Mavromatis K."/>
            <person name="Pagani I."/>
            <person name="Ivanova N."/>
            <person name="Mikhailova N."/>
            <person name="Chertkov O."/>
            <person name="Held B."/>
            <person name="Detter J.C."/>
            <person name="Tapia R."/>
            <person name="Han C."/>
            <person name="Land M."/>
            <person name="Hauser L."/>
            <person name="Markowitz V."/>
            <person name="Cheng J.-F."/>
            <person name="Hugenholtz P."/>
            <person name="Woyke T."/>
            <person name="Wu D."/>
            <person name="Spring S."/>
            <person name="Schroeder M."/>
            <person name="Brambilla E."/>
            <person name="Klenk H.-P."/>
            <person name="Eisen J.A."/>
        </authorList>
    </citation>
    <scope>NUCLEOTIDE SEQUENCE [LARGE SCALE GENOMIC DNA]</scope>
    <source>
        <strain evidence="6">DSM 8271 / FlGlyR</strain>
    </source>
</reference>
<dbReference type="InterPro" id="IPR017896">
    <property type="entry name" value="4Fe4S_Fe-S-bd"/>
</dbReference>
<evidence type="ECO:0000313" key="5">
    <source>
        <dbReference type="EMBL" id="ADY56276.1"/>
    </source>
</evidence>
<evidence type="ECO:0000256" key="2">
    <source>
        <dbReference type="ARBA" id="ARBA00023004"/>
    </source>
</evidence>
<dbReference type="eggNOG" id="COG1453">
    <property type="taxonomic scope" value="Bacteria"/>
</dbReference>
<sequence>MGMKKLGFGFMRLPLKNQNDQASIDLDTLNQMVDSFLEKGFTYFDTAYMYHSGKSEIAIKESLVKRHKRDSFVLATKLPTMYLKTREDQERIFKEQLEKCGVDYFDYYLLHNLGAENYKTAKRLDSFAFIQQKKKQGKIRQAGFSYHDHADLLEEILAAHPEIDFVQLQINYLDWENESIQSRKCYETAKKYNVPIIVMEPVKGGALAEVPEQAEKLFQDRHPDMSVTSWAIRYAASLEGVMMVLSGMTDMKQLLDNTSYMQEFKEFVQDEYNIVEQAVEMINQAIAIPCTACRYCLEGCPKHIAISKYFALYNAEKQSLPTGFSIQRVYYDNYTKTYGKASECIECKQCERHCPQHIEIIQYLKEVTNTFESVSSK</sequence>
<protein>
    <submittedName>
        <fullName evidence="5">Aldo/keto reductase</fullName>
    </submittedName>
</protein>
<dbReference type="OrthoDB" id="9773828at2"/>
<dbReference type="Gene3D" id="3.20.20.100">
    <property type="entry name" value="NADP-dependent oxidoreductase domain"/>
    <property type="match status" value="1"/>
</dbReference>
<dbReference type="RefSeq" id="WP_013625143.1">
    <property type="nucleotide sequence ID" value="NC_015172.1"/>
</dbReference>
<keyword evidence="2" id="KW-0408">Iron</keyword>
<dbReference type="KEGG" id="sgy:Sgly_1981"/>
<dbReference type="GO" id="GO:0046872">
    <property type="term" value="F:metal ion binding"/>
    <property type="evidence" value="ECO:0007669"/>
    <property type="project" value="UniProtKB-KW"/>
</dbReference>
<evidence type="ECO:0000256" key="3">
    <source>
        <dbReference type="ARBA" id="ARBA00023014"/>
    </source>
</evidence>
<dbReference type="InterPro" id="IPR023210">
    <property type="entry name" value="NADP_OxRdtase_dom"/>
</dbReference>
<keyword evidence="3" id="KW-0411">Iron-sulfur</keyword>
<dbReference type="InterPro" id="IPR053135">
    <property type="entry name" value="AKR2_Oxidoreductase"/>
</dbReference>
<dbReference type="EMBL" id="CP002547">
    <property type="protein sequence ID" value="ADY56276.1"/>
    <property type="molecule type" value="Genomic_DNA"/>
</dbReference>
<dbReference type="SUPFAM" id="SSF46548">
    <property type="entry name" value="alpha-helical ferredoxin"/>
    <property type="match status" value="1"/>
</dbReference>
<dbReference type="Proteomes" id="UP000007488">
    <property type="component" value="Chromosome"/>
</dbReference>
<dbReference type="PANTHER" id="PTHR43312:SF2">
    <property type="entry name" value="OXIDOREDUCTASE"/>
    <property type="match status" value="1"/>
</dbReference>
<name>F0T1D5_SYNGF</name>
<dbReference type="InterPro" id="IPR017900">
    <property type="entry name" value="4Fe4S_Fe_S_CS"/>
</dbReference>
<dbReference type="STRING" id="645991.Sgly_1981"/>
<evidence type="ECO:0000256" key="1">
    <source>
        <dbReference type="ARBA" id="ARBA00022723"/>
    </source>
</evidence>
<dbReference type="PROSITE" id="PS00198">
    <property type="entry name" value="4FE4S_FER_1"/>
    <property type="match status" value="1"/>
</dbReference>
<reference evidence="5 6" key="1">
    <citation type="journal article" date="2011" name="Stand. Genomic Sci.">
        <title>Complete genome sequence of Syntrophobotulus glycolicus type strain (FlGlyR).</title>
        <authorList>
            <person name="Han C."/>
            <person name="Mwirichia R."/>
            <person name="Chertkov O."/>
            <person name="Held B."/>
            <person name="Lapidus A."/>
            <person name="Nolan M."/>
            <person name="Lucas S."/>
            <person name="Hammon N."/>
            <person name="Deshpande S."/>
            <person name="Cheng J.F."/>
            <person name="Tapia R."/>
            <person name="Goodwin L."/>
            <person name="Pitluck S."/>
            <person name="Huntemann M."/>
            <person name="Liolios K."/>
            <person name="Ivanova N."/>
            <person name="Pagani I."/>
            <person name="Mavromatis K."/>
            <person name="Ovchinikova G."/>
            <person name="Pati A."/>
            <person name="Chen A."/>
            <person name="Palaniappan K."/>
            <person name="Land M."/>
            <person name="Hauser L."/>
            <person name="Brambilla E.M."/>
            <person name="Rohde M."/>
            <person name="Spring S."/>
            <person name="Sikorski J."/>
            <person name="Goker M."/>
            <person name="Woyke T."/>
            <person name="Bristow J."/>
            <person name="Eisen J.A."/>
            <person name="Markowitz V."/>
            <person name="Hugenholtz P."/>
            <person name="Kyrpides N.C."/>
            <person name="Klenk H.P."/>
            <person name="Detter J.C."/>
        </authorList>
    </citation>
    <scope>NUCLEOTIDE SEQUENCE [LARGE SCALE GENOMIC DNA]</scope>
    <source>
        <strain evidence="6">DSM 8271 / FlGlyR</strain>
    </source>
</reference>
<dbReference type="PANTHER" id="PTHR43312">
    <property type="entry name" value="D-THREO-ALDOSE 1-DEHYDROGENASE"/>
    <property type="match status" value="1"/>
</dbReference>
<keyword evidence="6" id="KW-1185">Reference proteome</keyword>
<dbReference type="Pfam" id="PF13187">
    <property type="entry name" value="Fer4_9"/>
    <property type="match status" value="1"/>
</dbReference>
<dbReference type="HOGENOM" id="CLU_023205_3_2_9"/>
<dbReference type="InterPro" id="IPR036812">
    <property type="entry name" value="NAD(P)_OxRdtase_dom_sf"/>
</dbReference>
<dbReference type="PROSITE" id="PS51379">
    <property type="entry name" value="4FE4S_FER_2"/>
    <property type="match status" value="1"/>
</dbReference>
<organism evidence="5 6">
    <name type="scientific">Syntrophobotulus glycolicus (strain DSM 8271 / FlGlyR)</name>
    <dbReference type="NCBI Taxonomy" id="645991"/>
    <lineage>
        <taxon>Bacteria</taxon>
        <taxon>Bacillati</taxon>
        <taxon>Bacillota</taxon>
        <taxon>Clostridia</taxon>
        <taxon>Eubacteriales</taxon>
        <taxon>Desulfitobacteriaceae</taxon>
        <taxon>Syntrophobotulus</taxon>
    </lineage>
</organism>
<evidence type="ECO:0000259" key="4">
    <source>
        <dbReference type="PROSITE" id="PS51379"/>
    </source>
</evidence>
<evidence type="ECO:0000313" key="6">
    <source>
        <dbReference type="Proteomes" id="UP000007488"/>
    </source>
</evidence>
<dbReference type="SUPFAM" id="SSF51430">
    <property type="entry name" value="NAD(P)-linked oxidoreductase"/>
    <property type="match status" value="1"/>
</dbReference>
<proteinExistence type="predicted"/>
<dbReference type="CDD" id="cd19096">
    <property type="entry name" value="AKR_Fe-S_oxidoreductase"/>
    <property type="match status" value="1"/>
</dbReference>